<proteinExistence type="inferred from homology"/>
<keyword evidence="5" id="KW-1185">Reference proteome</keyword>
<dbReference type="InterPro" id="IPR008978">
    <property type="entry name" value="HSP20-like_chaperone"/>
</dbReference>
<dbReference type="eggNOG" id="COG0071">
    <property type="taxonomic scope" value="Bacteria"/>
</dbReference>
<dbReference type="KEGG" id="rfr:Rfer_3005"/>
<dbReference type="CDD" id="cd06464">
    <property type="entry name" value="ACD_sHsps-like"/>
    <property type="match status" value="1"/>
</dbReference>
<evidence type="ECO:0000313" key="5">
    <source>
        <dbReference type="Proteomes" id="UP000008332"/>
    </source>
</evidence>
<dbReference type="PROSITE" id="PS01031">
    <property type="entry name" value="SHSP"/>
    <property type="match status" value="1"/>
</dbReference>
<dbReference type="InterPro" id="IPR002068">
    <property type="entry name" value="A-crystallin/Hsp20_dom"/>
</dbReference>
<sequence>MRYRDPRAWMLAEAVEMLYSADQLQRQFFQIGHVDNAPCWEPPVDMYENEHELGLLIALPGVAPERFQVSLEAQAIVVRGERTFGASLGKGAILRLEIPYGRFERRIGLPDVGYEIADMQFENGCLRLHLEQRI</sequence>
<evidence type="ECO:0000259" key="3">
    <source>
        <dbReference type="PROSITE" id="PS01031"/>
    </source>
</evidence>
<dbReference type="SUPFAM" id="SSF49764">
    <property type="entry name" value="HSP20-like chaperones"/>
    <property type="match status" value="1"/>
</dbReference>
<dbReference type="HOGENOM" id="CLU_046737_9_4_4"/>
<accession>Q21U37</accession>
<name>Q21U37_ALBFT</name>
<comment type="similarity">
    <text evidence="1 2">Belongs to the small heat shock protein (HSP20) family.</text>
</comment>
<dbReference type="AlphaFoldDB" id="Q21U37"/>
<evidence type="ECO:0000313" key="4">
    <source>
        <dbReference type="EMBL" id="ABD70716.1"/>
    </source>
</evidence>
<dbReference type="Gene3D" id="2.60.40.790">
    <property type="match status" value="1"/>
</dbReference>
<evidence type="ECO:0000256" key="1">
    <source>
        <dbReference type="PROSITE-ProRule" id="PRU00285"/>
    </source>
</evidence>
<dbReference type="RefSeq" id="WP_011465282.1">
    <property type="nucleotide sequence ID" value="NC_007908.1"/>
</dbReference>
<protein>
    <recommendedName>
        <fullName evidence="3">SHSP domain-containing protein</fullName>
    </recommendedName>
</protein>
<evidence type="ECO:0000256" key="2">
    <source>
        <dbReference type="RuleBase" id="RU003616"/>
    </source>
</evidence>
<organism evidence="4 5">
    <name type="scientific">Albidiferax ferrireducens (strain ATCC BAA-621 / DSM 15236 / T118)</name>
    <name type="common">Rhodoferax ferrireducens</name>
    <dbReference type="NCBI Taxonomy" id="338969"/>
    <lineage>
        <taxon>Bacteria</taxon>
        <taxon>Pseudomonadati</taxon>
        <taxon>Pseudomonadota</taxon>
        <taxon>Betaproteobacteria</taxon>
        <taxon>Burkholderiales</taxon>
        <taxon>Comamonadaceae</taxon>
        <taxon>Rhodoferax</taxon>
    </lineage>
</organism>
<reference evidence="5" key="1">
    <citation type="submission" date="2006-02" db="EMBL/GenBank/DDBJ databases">
        <title>Complete sequence of chromosome of Rhodoferax ferrireducens DSM 15236.</title>
        <authorList>
            <person name="Copeland A."/>
            <person name="Lucas S."/>
            <person name="Lapidus A."/>
            <person name="Barry K."/>
            <person name="Detter J.C."/>
            <person name="Glavina del Rio T."/>
            <person name="Hammon N."/>
            <person name="Israni S."/>
            <person name="Pitluck S."/>
            <person name="Brettin T."/>
            <person name="Bruce D."/>
            <person name="Han C."/>
            <person name="Tapia R."/>
            <person name="Gilna P."/>
            <person name="Kiss H."/>
            <person name="Schmutz J."/>
            <person name="Larimer F."/>
            <person name="Land M."/>
            <person name="Kyrpides N."/>
            <person name="Ivanova N."/>
            <person name="Richardson P."/>
        </authorList>
    </citation>
    <scope>NUCLEOTIDE SEQUENCE [LARGE SCALE GENOMIC DNA]</scope>
    <source>
        <strain evidence="5">ATCC BAA-621 / DSM 15236 / T118</strain>
    </source>
</reference>
<gene>
    <name evidence="4" type="ordered locus">Rfer_3005</name>
</gene>
<dbReference type="Pfam" id="PF00011">
    <property type="entry name" value="HSP20"/>
    <property type="match status" value="1"/>
</dbReference>
<dbReference type="Proteomes" id="UP000008332">
    <property type="component" value="Chromosome"/>
</dbReference>
<dbReference type="EMBL" id="CP000267">
    <property type="protein sequence ID" value="ABD70716.1"/>
    <property type="molecule type" value="Genomic_DNA"/>
</dbReference>
<dbReference type="STRING" id="338969.Rfer_3005"/>
<feature type="domain" description="SHSP" evidence="3">
    <location>
        <begin position="35"/>
        <end position="134"/>
    </location>
</feature>
<dbReference type="OrthoDB" id="5295562at2"/>